<evidence type="ECO:0000313" key="1">
    <source>
        <dbReference type="EMBL" id="MBJ6369596.1"/>
    </source>
</evidence>
<gene>
    <name evidence="1" type="ORF">JF259_16030</name>
</gene>
<evidence type="ECO:0000313" key="2">
    <source>
        <dbReference type="Proteomes" id="UP000610931"/>
    </source>
</evidence>
<dbReference type="AlphaFoldDB" id="A0A8J7LZ43"/>
<keyword evidence="2" id="KW-1185">Reference proteome</keyword>
<organism evidence="1 2">
    <name type="scientific">Snuella sedimenti</name>
    <dbReference type="NCBI Taxonomy" id="2798802"/>
    <lineage>
        <taxon>Bacteria</taxon>
        <taxon>Pseudomonadati</taxon>
        <taxon>Bacteroidota</taxon>
        <taxon>Flavobacteriia</taxon>
        <taxon>Flavobacteriales</taxon>
        <taxon>Flavobacteriaceae</taxon>
        <taxon>Snuella</taxon>
    </lineage>
</organism>
<comment type="caution">
    <text evidence="1">The sequence shown here is derived from an EMBL/GenBank/DDBJ whole genome shotgun (WGS) entry which is preliminary data.</text>
</comment>
<dbReference type="RefSeq" id="WP_199116722.1">
    <property type="nucleotide sequence ID" value="NZ_JAELVQ010000031.1"/>
</dbReference>
<sequence length="246" mass="28281">MKQLLFLYCIYILINGNWSKIYAQIQIEDDSMTWEFKSIPVPVKDNFYKKKRNKYILVDPGYRIWGLTVIKWGEKYHGYYSRWPERLGHNAWLTDCEIVHAVSDYSEGPFIFENVKRQLPRNKLKHLKVKIKSCVIGAITGFKSQNETILKPHKAAILEAINDSYAPVSVTASVIAYASFQNSHAEQKLKSYCKANNEYLALMALNHLLYVPNKTPFIATITELAKNDKLPYNLKAASLDILGSLN</sequence>
<dbReference type="Gene3D" id="2.115.10.20">
    <property type="entry name" value="Glycosyl hydrolase domain, family 43"/>
    <property type="match status" value="1"/>
</dbReference>
<protein>
    <submittedName>
        <fullName evidence="1">Uncharacterized protein</fullName>
    </submittedName>
</protein>
<accession>A0A8J7LZ43</accession>
<reference evidence="1" key="1">
    <citation type="submission" date="2020-12" db="EMBL/GenBank/DDBJ databases">
        <title>Snuella sp. nov., isolated from sediment in Incheon.</title>
        <authorList>
            <person name="Kim W."/>
        </authorList>
    </citation>
    <scope>NUCLEOTIDE SEQUENCE</scope>
    <source>
        <strain evidence="1">CAU 1569</strain>
    </source>
</reference>
<dbReference type="Proteomes" id="UP000610931">
    <property type="component" value="Unassembled WGS sequence"/>
</dbReference>
<name>A0A8J7LZ43_9FLAO</name>
<proteinExistence type="predicted"/>
<dbReference type="EMBL" id="JAELVQ010000031">
    <property type="protein sequence ID" value="MBJ6369596.1"/>
    <property type="molecule type" value="Genomic_DNA"/>
</dbReference>
<dbReference type="InterPro" id="IPR023296">
    <property type="entry name" value="Glyco_hydro_beta-prop_sf"/>
</dbReference>